<dbReference type="Pfam" id="PF03368">
    <property type="entry name" value="Dicer_dimer"/>
    <property type="match status" value="1"/>
</dbReference>
<dbReference type="Gene3D" id="3.30.160.380">
    <property type="entry name" value="Dicer dimerisation domain"/>
    <property type="match status" value="1"/>
</dbReference>
<evidence type="ECO:0000256" key="15">
    <source>
        <dbReference type="PROSITE-ProRule" id="PRU00657"/>
    </source>
</evidence>
<comment type="similarity">
    <text evidence="14 15">Belongs to the helicase family. Dicer subfamily.</text>
</comment>
<feature type="domain" description="Helicase ATP-binding" evidence="18">
    <location>
        <begin position="22"/>
        <end position="204"/>
    </location>
</feature>
<dbReference type="SMART" id="SM00487">
    <property type="entry name" value="DEXDc"/>
    <property type="match status" value="1"/>
</dbReference>
<dbReference type="FunFam" id="1.10.1520.10:FF:000005">
    <property type="entry name" value="Putative endoribonuclease dicer"/>
    <property type="match status" value="1"/>
</dbReference>
<accession>A0AAD5PTJ8</accession>
<dbReference type="GO" id="GO:0005524">
    <property type="term" value="F:ATP binding"/>
    <property type="evidence" value="ECO:0007669"/>
    <property type="project" value="UniProtKB-KW"/>
</dbReference>
<feature type="domain" description="RNase III" evidence="16">
    <location>
        <begin position="1144"/>
        <end position="1276"/>
    </location>
</feature>
<evidence type="ECO:0000256" key="13">
    <source>
        <dbReference type="ARBA" id="ARBA00023211"/>
    </source>
</evidence>
<feature type="domain" description="Helicase C-terminal" evidence="19">
    <location>
        <begin position="371"/>
        <end position="533"/>
    </location>
</feature>
<evidence type="ECO:0000256" key="9">
    <source>
        <dbReference type="ARBA" id="ARBA00022806"/>
    </source>
</evidence>
<dbReference type="PROSITE" id="PS50142">
    <property type="entry name" value="RNASE_3_2"/>
    <property type="match status" value="2"/>
</dbReference>
<dbReference type="PANTHER" id="PTHR14950:SF37">
    <property type="entry name" value="ENDORIBONUCLEASE DICER"/>
    <property type="match status" value="1"/>
</dbReference>
<dbReference type="PANTHER" id="PTHR14950">
    <property type="entry name" value="DICER-RELATED"/>
    <property type="match status" value="1"/>
</dbReference>
<evidence type="ECO:0000313" key="21">
    <source>
        <dbReference type="EMBL" id="KAI9556244.1"/>
    </source>
</evidence>
<protein>
    <submittedName>
        <fullName evidence="21">Uncharacterized protein</fullName>
    </submittedName>
</protein>
<keyword evidence="7" id="KW-0255">Endonuclease</keyword>
<evidence type="ECO:0000256" key="3">
    <source>
        <dbReference type="ARBA" id="ARBA00022722"/>
    </source>
</evidence>
<dbReference type="InterPro" id="IPR048512">
    <property type="entry name" value="Dicer_platform"/>
</dbReference>
<dbReference type="FunFam" id="1.10.1520.10:FF:000023">
    <property type="entry name" value="Endoribonuclease dcr-1"/>
    <property type="match status" value="1"/>
</dbReference>
<dbReference type="Gene3D" id="1.10.1520.10">
    <property type="entry name" value="Ribonuclease III domain"/>
    <property type="match status" value="2"/>
</dbReference>
<dbReference type="GO" id="GO:0004525">
    <property type="term" value="F:ribonuclease III activity"/>
    <property type="evidence" value="ECO:0007669"/>
    <property type="project" value="UniProtKB-EC"/>
</dbReference>
<dbReference type="PROSITE" id="PS51192">
    <property type="entry name" value="HELICASE_ATP_BIND_1"/>
    <property type="match status" value="1"/>
</dbReference>
<dbReference type="PROSITE" id="PS00517">
    <property type="entry name" value="RNASE_3_1"/>
    <property type="match status" value="1"/>
</dbReference>
<evidence type="ECO:0000256" key="11">
    <source>
        <dbReference type="ARBA" id="ARBA00022842"/>
    </source>
</evidence>
<evidence type="ECO:0000256" key="5">
    <source>
        <dbReference type="ARBA" id="ARBA00022737"/>
    </source>
</evidence>
<keyword evidence="3" id="KW-0540">Nuclease</keyword>
<keyword evidence="8" id="KW-0378">Hydrolase</keyword>
<dbReference type="InterPro" id="IPR027417">
    <property type="entry name" value="P-loop_NTPase"/>
</dbReference>
<evidence type="ECO:0000256" key="12">
    <source>
        <dbReference type="ARBA" id="ARBA00023158"/>
    </source>
</evidence>
<dbReference type="InterPro" id="IPR038248">
    <property type="entry name" value="Dicer_dimer_sf"/>
</dbReference>
<dbReference type="FunFam" id="3.40.50.300:FF:000628">
    <property type="entry name" value="Endoribonuclease Dicer"/>
    <property type="match status" value="1"/>
</dbReference>
<dbReference type="SUPFAM" id="SSF69065">
    <property type="entry name" value="RNase III domain-like"/>
    <property type="match status" value="2"/>
</dbReference>
<evidence type="ECO:0000259" key="16">
    <source>
        <dbReference type="PROSITE" id="PS50142"/>
    </source>
</evidence>
<dbReference type="GO" id="GO:0031054">
    <property type="term" value="P:pre-miRNA processing"/>
    <property type="evidence" value="ECO:0007669"/>
    <property type="project" value="InterPro"/>
</dbReference>
<dbReference type="InterPro" id="IPR036085">
    <property type="entry name" value="PAZ_dom_sf"/>
</dbReference>
<dbReference type="Proteomes" id="UP000820818">
    <property type="component" value="Linkage Group LG7"/>
</dbReference>
<feature type="domain" description="Dicer dsRNA-binding fold" evidence="20">
    <location>
        <begin position="567"/>
        <end position="681"/>
    </location>
</feature>
<feature type="domain" description="RNase III" evidence="16">
    <location>
        <begin position="1327"/>
        <end position="1485"/>
    </location>
</feature>
<gene>
    <name evidence="21" type="ORF">GHT06_018817</name>
</gene>
<dbReference type="GO" id="GO:0030422">
    <property type="term" value="P:siRNA processing"/>
    <property type="evidence" value="ECO:0007669"/>
    <property type="project" value="InterPro"/>
</dbReference>
<evidence type="ECO:0000259" key="20">
    <source>
        <dbReference type="PROSITE" id="PS51327"/>
    </source>
</evidence>
<dbReference type="Pfam" id="PF00271">
    <property type="entry name" value="Helicase_C"/>
    <property type="match status" value="1"/>
</dbReference>
<evidence type="ECO:0000256" key="6">
    <source>
        <dbReference type="ARBA" id="ARBA00022741"/>
    </source>
</evidence>
<dbReference type="Gene3D" id="3.30.160.20">
    <property type="match status" value="1"/>
</dbReference>
<keyword evidence="15" id="KW-0694">RNA-binding</keyword>
<comment type="cofactor">
    <cofactor evidence="2">
        <name>Mg(2+)</name>
        <dbReference type="ChEBI" id="CHEBI:18420"/>
    </cofactor>
</comment>
<dbReference type="EMBL" id="WJBH02000007">
    <property type="protein sequence ID" value="KAI9556244.1"/>
    <property type="molecule type" value="Genomic_DNA"/>
</dbReference>
<dbReference type="InterPro" id="IPR003100">
    <property type="entry name" value="PAZ_dom"/>
</dbReference>
<dbReference type="GO" id="GO:0004386">
    <property type="term" value="F:helicase activity"/>
    <property type="evidence" value="ECO:0007669"/>
    <property type="project" value="UniProtKB-KW"/>
</dbReference>
<proteinExistence type="inferred from homology"/>
<dbReference type="SMART" id="SM00949">
    <property type="entry name" value="PAZ"/>
    <property type="match status" value="1"/>
</dbReference>
<dbReference type="InterPro" id="IPR011545">
    <property type="entry name" value="DEAD/DEAH_box_helicase_dom"/>
</dbReference>
<dbReference type="Pfam" id="PF02170">
    <property type="entry name" value="PAZ"/>
    <property type="match status" value="1"/>
</dbReference>
<dbReference type="InterPro" id="IPR000999">
    <property type="entry name" value="RNase_III_dom"/>
</dbReference>
<sequence length="1576" mass="179434">MSNRQTDGSFENPCPRNYQLELYQYAMRENTVVYLPTGSGKTMIAVLLIRDMAAQVKKPLTEGGRRIIFLVPTVVLAKQQASYIRRHTCLEIGEYYGELGVDLWRGDRWSKELDKNNVLVMTAQLFVNAVHHGFIKVGSIALLVFDECHRAVKDSPMKQALTVVNEICERNGANRAPRILGLTAALFLEKCKPRTVSKIISKLKTNMKASIRTADPHKIEGYSTKPIEIICEYSATTAEQSETAWLSSHIQELLDGCVMQLRKDMHKNAGCLEELIDIIREIKVLTTIFGPYGTNHTVSIFTKEIKRLGFQSIKALQQGRFFQLVLNTLEEIGNVCEQIFGSLNPLDRLRLFTTPHVTRLMDILRRFGPQQSGQYIPLCSIVFVDRRSSANVLYHILRAASKYDPELSYLTPLFTMGQASGKPGKMKETNHLNQSQTQIIRGFRDGSCNLLVATSVLEEGVDVRACNLVVRFDGIKTYCDYVQSKGRARSPNAFYIMMVPEENLNDFLDTLSGFHSIEQSLQNPSSLTLSSVTEEEPVDRQTEEYWQAKIPHYCPVPGGPRITLLSSIGLLNWYCASLPSGGSPTALVPYWNMREIGPHDWRELDPKSVDHLGGTPSKFPFYQCSILLPLNAPLRDELISKVMPSKRLARQEVALQACIRLHKLGELDDEHLLPLSKSIPIDEEDEDILFDFDSNNPQENDFYPRGVANLFDQKLVAPYHLYLITYELVNSSGAVRQEDVFNPNFAKRRLGFLSSQRLPPINPFGLFSPAGQFNVGFEEIHNHQQLSDVDVELCHRFQQFVFERILDLPLDEQYNREKCSYVVVPMNSANNQIDLDFIRYQLDSTVPDWQYHSPGDSNFYQVYHDAVVIPQHDKTKEKSRYYYVNTIRRDLTPLSPFPNKAFPTYVDYYRDRYCTQITNLHQSLLEVTKESFKSFNFLTPKYVNRNGSLEKDTKIKRAIHFIPELCHVHRFPASMWRQTVWIPSIFYRLNSLLLADELRIEIQNKTGLGHELPFLHSGVPGWEPLEIKANSSVDVARSVGNDFGPKFQLVKEAASGKKNGFTQNHSTQSDAIEDQLDLKHSLWNVDLFLSEINQNSTKAEKFKHNPNDCVSGEDPFTSTVQVQNVHFDDIFTTKITAGPSPGELLQALTTSVANAGFNLERLEVIGDSILKLATSIRIYCESPNHFHEGKMTHLRIKQVCNANLYKLGKSKSIPRFMVATKFLPKENWLSPCYFPNIDIKVESLGKPNAKLWQRIRKKSIADSVEALFGLYLTLHGIKGALKVMRWMGVQVPDPGEGSFTFGCSPPHPLLVDFPQAEHHLEDHLAGFDALERSINYRFRNRFYLLQAFSHASYHNNRMTSCYQRLEFLGDAVFDYLITKYLYETRLFQLTPGALSDMRSALVNNVTFAVLAVRNGFHRFLKHMVPDVHQSIDRFVQQQEMCDHAIPDEFTVVGTKDDPMAEDIEVPKVLGDIFESLVGAVFLDSDMSLDVVWRIFYPFIRDEIEACTRIVPKSPIRKLHEKYPGKVEFKSLGKLPDGRVCVGVEIMNNGRLYKAVGRNTRIAKNTAAKYAISLLEN</sequence>
<dbReference type="PROSITE" id="PS51194">
    <property type="entry name" value="HELICASE_CTER"/>
    <property type="match status" value="1"/>
</dbReference>
<dbReference type="Pfam" id="PF20932">
    <property type="entry name" value="Dicer_dsRBD"/>
    <property type="match status" value="1"/>
</dbReference>
<dbReference type="SMART" id="SM00490">
    <property type="entry name" value="HELICc"/>
    <property type="match status" value="1"/>
</dbReference>
<evidence type="ECO:0000259" key="17">
    <source>
        <dbReference type="PROSITE" id="PS50821"/>
    </source>
</evidence>
<keyword evidence="13" id="KW-0464">Manganese</keyword>
<keyword evidence="11" id="KW-0460">Magnesium</keyword>
<dbReference type="GO" id="GO:0005737">
    <property type="term" value="C:cytoplasm"/>
    <property type="evidence" value="ECO:0007669"/>
    <property type="project" value="TreeGrafter"/>
</dbReference>
<keyword evidence="12" id="KW-0943">RNA-mediated gene silencing</keyword>
<dbReference type="GO" id="GO:0046872">
    <property type="term" value="F:metal ion binding"/>
    <property type="evidence" value="ECO:0007669"/>
    <property type="project" value="UniProtKB-KW"/>
</dbReference>
<dbReference type="InterPro" id="IPR044441">
    <property type="entry name" value="DICER_DSRM"/>
</dbReference>
<dbReference type="SUPFAM" id="SSF101690">
    <property type="entry name" value="PAZ domain"/>
    <property type="match status" value="1"/>
</dbReference>
<dbReference type="PROSITE" id="PS51327">
    <property type="entry name" value="DICER_DSRBF"/>
    <property type="match status" value="1"/>
</dbReference>
<dbReference type="GO" id="GO:0006309">
    <property type="term" value="P:apoptotic DNA fragmentation"/>
    <property type="evidence" value="ECO:0007669"/>
    <property type="project" value="TreeGrafter"/>
</dbReference>
<dbReference type="InterPro" id="IPR005034">
    <property type="entry name" value="Dicer_dimerisation"/>
</dbReference>
<evidence type="ECO:0000256" key="1">
    <source>
        <dbReference type="ARBA" id="ARBA00001936"/>
    </source>
</evidence>
<keyword evidence="10" id="KW-0067">ATP-binding</keyword>
<evidence type="ECO:0000313" key="22">
    <source>
        <dbReference type="Proteomes" id="UP000820818"/>
    </source>
</evidence>
<dbReference type="InterPro" id="IPR001650">
    <property type="entry name" value="Helicase_C-like"/>
</dbReference>
<evidence type="ECO:0000256" key="4">
    <source>
        <dbReference type="ARBA" id="ARBA00022723"/>
    </source>
</evidence>
<keyword evidence="22" id="KW-1185">Reference proteome</keyword>
<comment type="caution">
    <text evidence="21">The sequence shown here is derived from an EMBL/GenBank/DDBJ whole genome shotgun (WGS) entry which is preliminary data.</text>
</comment>
<dbReference type="GO" id="GO:0003723">
    <property type="term" value="F:RNA binding"/>
    <property type="evidence" value="ECO:0007669"/>
    <property type="project" value="UniProtKB-UniRule"/>
</dbReference>
<dbReference type="Pfam" id="PF00636">
    <property type="entry name" value="Ribonuclease_3"/>
    <property type="match status" value="2"/>
</dbReference>
<dbReference type="SMART" id="SM00535">
    <property type="entry name" value="RIBOc"/>
    <property type="match status" value="2"/>
</dbReference>
<evidence type="ECO:0000256" key="2">
    <source>
        <dbReference type="ARBA" id="ARBA00001946"/>
    </source>
</evidence>
<evidence type="ECO:0000259" key="19">
    <source>
        <dbReference type="PROSITE" id="PS51194"/>
    </source>
</evidence>
<dbReference type="Pfam" id="PF00270">
    <property type="entry name" value="DEAD"/>
    <property type="match status" value="1"/>
</dbReference>
<dbReference type="FunFam" id="3.40.50.300:FF:002580">
    <property type="entry name" value="AGAP002836-PB"/>
    <property type="match status" value="1"/>
</dbReference>
<dbReference type="InterPro" id="IPR014001">
    <property type="entry name" value="Helicase_ATP-bd"/>
</dbReference>
<evidence type="ECO:0000259" key="18">
    <source>
        <dbReference type="PROSITE" id="PS51192"/>
    </source>
</evidence>
<dbReference type="CDD" id="cd18034">
    <property type="entry name" value="DEXHc_dicer"/>
    <property type="match status" value="1"/>
</dbReference>
<dbReference type="SUPFAM" id="SSF52540">
    <property type="entry name" value="P-loop containing nucleoside triphosphate hydrolases"/>
    <property type="match status" value="1"/>
</dbReference>
<organism evidence="21 22">
    <name type="scientific">Daphnia sinensis</name>
    <dbReference type="NCBI Taxonomy" id="1820382"/>
    <lineage>
        <taxon>Eukaryota</taxon>
        <taxon>Metazoa</taxon>
        <taxon>Ecdysozoa</taxon>
        <taxon>Arthropoda</taxon>
        <taxon>Crustacea</taxon>
        <taxon>Branchiopoda</taxon>
        <taxon>Diplostraca</taxon>
        <taxon>Cladocera</taxon>
        <taxon>Anomopoda</taxon>
        <taxon>Daphniidae</taxon>
        <taxon>Daphnia</taxon>
        <taxon>Daphnia similis group</taxon>
    </lineage>
</organism>
<dbReference type="Gene3D" id="3.40.50.300">
    <property type="entry name" value="P-loop containing nucleotide triphosphate hydrolases"/>
    <property type="match status" value="2"/>
</dbReference>
<evidence type="ECO:0000256" key="10">
    <source>
        <dbReference type="ARBA" id="ARBA00022840"/>
    </source>
</evidence>
<evidence type="ECO:0000256" key="14">
    <source>
        <dbReference type="ARBA" id="ARBA00035116"/>
    </source>
</evidence>
<keyword evidence="5" id="KW-0677">Repeat</keyword>
<dbReference type="Pfam" id="PF20931">
    <property type="entry name" value="Dicer_platform"/>
    <property type="match status" value="1"/>
</dbReference>
<dbReference type="GO" id="GO:0070578">
    <property type="term" value="C:RISC-loading complex"/>
    <property type="evidence" value="ECO:0007669"/>
    <property type="project" value="TreeGrafter"/>
</dbReference>
<keyword evidence="6" id="KW-0547">Nucleotide-binding</keyword>
<evidence type="ECO:0000256" key="8">
    <source>
        <dbReference type="ARBA" id="ARBA00022801"/>
    </source>
</evidence>
<dbReference type="GO" id="GO:0005634">
    <property type="term" value="C:nucleus"/>
    <property type="evidence" value="ECO:0007669"/>
    <property type="project" value="TreeGrafter"/>
</dbReference>
<comment type="cofactor">
    <cofactor evidence="1">
        <name>Mn(2+)</name>
        <dbReference type="ChEBI" id="CHEBI:29035"/>
    </cofactor>
</comment>
<dbReference type="CDD" id="cd00593">
    <property type="entry name" value="RIBOc"/>
    <property type="match status" value="2"/>
</dbReference>
<evidence type="ECO:0000256" key="7">
    <source>
        <dbReference type="ARBA" id="ARBA00022759"/>
    </source>
</evidence>
<dbReference type="Gene3D" id="2.170.260.10">
    <property type="entry name" value="paz domain"/>
    <property type="match status" value="1"/>
</dbReference>
<dbReference type="PROSITE" id="PS50821">
    <property type="entry name" value="PAZ"/>
    <property type="match status" value="1"/>
</dbReference>
<dbReference type="InterPro" id="IPR036389">
    <property type="entry name" value="RNase_III_sf"/>
</dbReference>
<keyword evidence="9" id="KW-0347">Helicase</keyword>
<reference evidence="21 22" key="1">
    <citation type="submission" date="2022-05" db="EMBL/GenBank/DDBJ databases">
        <title>A multi-omics perspective on studying reproductive biology in Daphnia sinensis.</title>
        <authorList>
            <person name="Jia J."/>
        </authorList>
    </citation>
    <scope>NUCLEOTIDE SEQUENCE [LARGE SCALE GENOMIC DNA]</scope>
    <source>
        <strain evidence="21 22">WSL</strain>
    </source>
</reference>
<keyword evidence="4" id="KW-0479">Metal-binding</keyword>
<feature type="domain" description="PAZ" evidence="17">
    <location>
        <begin position="836"/>
        <end position="970"/>
    </location>
</feature>
<dbReference type="GO" id="GO:0004530">
    <property type="term" value="F:deoxyribonuclease I activity"/>
    <property type="evidence" value="ECO:0007669"/>
    <property type="project" value="TreeGrafter"/>
</dbReference>
<name>A0AAD5PTJ8_9CRUS</name>